<name>S8EPB0_9LAMI</name>
<dbReference type="EMBL" id="AUSU01000002">
    <property type="protein sequence ID" value="EPS74747.1"/>
    <property type="molecule type" value="Genomic_DNA"/>
</dbReference>
<evidence type="ECO:0000313" key="1">
    <source>
        <dbReference type="EMBL" id="EPS74747.1"/>
    </source>
</evidence>
<dbReference type="AlphaFoldDB" id="S8EPB0"/>
<keyword evidence="2" id="KW-1185">Reference proteome</keyword>
<dbReference type="Proteomes" id="UP000015453">
    <property type="component" value="Unassembled WGS sequence"/>
</dbReference>
<proteinExistence type="predicted"/>
<reference evidence="1 2" key="1">
    <citation type="journal article" date="2013" name="BMC Genomics">
        <title>The miniature genome of a carnivorous plant Genlisea aurea contains a low number of genes and short non-coding sequences.</title>
        <authorList>
            <person name="Leushkin E.V."/>
            <person name="Sutormin R.A."/>
            <person name="Nabieva E.R."/>
            <person name="Penin A.A."/>
            <person name="Kondrashov A.S."/>
            <person name="Logacheva M.D."/>
        </authorList>
    </citation>
    <scope>NUCLEOTIDE SEQUENCE [LARGE SCALE GENOMIC DNA]</scope>
</reference>
<gene>
    <name evidence="1" type="ORF">M569_00022</name>
</gene>
<sequence>MDHHEIHHLGDLLLDCAGGHFVSGELKVSYSTLSYSVVLVEAGHTLDLAHDLQKAEFGELSDSLPSSRSSFSVPSQEKGVFRLVRNDGRLKNSDFT</sequence>
<evidence type="ECO:0000313" key="2">
    <source>
        <dbReference type="Proteomes" id="UP000015453"/>
    </source>
</evidence>
<protein>
    <submittedName>
        <fullName evidence="1">Uncharacterized protein</fullName>
    </submittedName>
</protein>
<accession>S8EPB0</accession>
<organism evidence="1 2">
    <name type="scientific">Genlisea aurea</name>
    <dbReference type="NCBI Taxonomy" id="192259"/>
    <lineage>
        <taxon>Eukaryota</taxon>
        <taxon>Viridiplantae</taxon>
        <taxon>Streptophyta</taxon>
        <taxon>Embryophyta</taxon>
        <taxon>Tracheophyta</taxon>
        <taxon>Spermatophyta</taxon>
        <taxon>Magnoliopsida</taxon>
        <taxon>eudicotyledons</taxon>
        <taxon>Gunneridae</taxon>
        <taxon>Pentapetalae</taxon>
        <taxon>asterids</taxon>
        <taxon>lamiids</taxon>
        <taxon>Lamiales</taxon>
        <taxon>Lentibulariaceae</taxon>
        <taxon>Genlisea</taxon>
    </lineage>
</organism>
<comment type="caution">
    <text evidence="1">The sequence shown here is derived from an EMBL/GenBank/DDBJ whole genome shotgun (WGS) entry which is preliminary data.</text>
</comment>